<organism evidence="3">
    <name type="scientific">Oikopleura dioica</name>
    <name type="common">Tunicate</name>
    <dbReference type="NCBI Taxonomy" id="34765"/>
    <lineage>
        <taxon>Eukaryota</taxon>
        <taxon>Metazoa</taxon>
        <taxon>Chordata</taxon>
        <taxon>Tunicata</taxon>
        <taxon>Appendicularia</taxon>
        <taxon>Copelata</taxon>
        <taxon>Oikopleuridae</taxon>
        <taxon>Oikopleura</taxon>
    </lineage>
</organism>
<feature type="transmembrane region" description="Helical" evidence="2">
    <location>
        <begin position="92"/>
        <end position="109"/>
    </location>
</feature>
<evidence type="ECO:0000313" key="3">
    <source>
        <dbReference type="EMBL" id="CBY38313.1"/>
    </source>
</evidence>
<evidence type="ECO:0000256" key="2">
    <source>
        <dbReference type="SAM" id="Phobius"/>
    </source>
</evidence>
<accession>E4YS74</accession>
<feature type="region of interest" description="Disordered" evidence="1">
    <location>
        <begin position="1"/>
        <end position="49"/>
    </location>
</feature>
<keyword evidence="2" id="KW-1133">Transmembrane helix</keyword>
<feature type="compositionally biased region" description="Basic and acidic residues" evidence="1">
    <location>
        <begin position="1"/>
        <end position="17"/>
    </location>
</feature>
<dbReference type="EMBL" id="FN655183">
    <property type="protein sequence ID" value="CBY38313.1"/>
    <property type="molecule type" value="Genomic_DNA"/>
</dbReference>
<dbReference type="AlphaFoldDB" id="E4YS74"/>
<dbReference type="Proteomes" id="UP000011014">
    <property type="component" value="Unassembled WGS sequence"/>
</dbReference>
<protein>
    <submittedName>
        <fullName evidence="3">Uncharacterized protein</fullName>
    </submittedName>
</protein>
<gene>
    <name evidence="3" type="ORF">GSOID_T00032244001</name>
</gene>
<proteinExistence type="predicted"/>
<feature type="compositionally biased region" description="Basic and acidic residues" evidence="1">
    <location>
        <begin position="27"/>
        <end position="47"/>
    </location>
</feature>
<reference evidence="3" key="1">
    <citation type="journal article" date="2010" name="Science">
        <title>Plasticity of animal genome architecture unmasked by rapid evolution of a pelagic tunicate.</title>
        <authorList>
            <person name="Denoeud F."/>
            <person name="Henriet S."/>
            <person name="Mungpakdee S."/>
            <person name="Aury J.M."/>
            <person name="Da Silva C."/>
            <person name="Brinkmann H."/>
            <person name="Mikhaleva J."/>
            <person name="Olsen L.C."/>
            <person name="Jubin C."/>
            <person name="Canestro C."/>
            <person name="Bouquet J.M."/>
            <person name="Danks G."/>
            <person name="Poulain J."/>
            <person name="Campsteijn C."/>
            <person name="Adamski M."/>
            <person name="Cross I."/>
            <person name="Yadetie F."/>
            <person name="Muffato M."/>
            <person name="Louis A."/>
            <person name="Butcher S."/>
            <person name="Tsagkogeorga G."/>
            <person name="Konrad A."/>
            <person name="Singh S."/>
            <person name="Jensen M.F."/>
            <person name="Cong E.H."/>
            <person name="Eikeseth-Otteraa H."/>
            <person name="Noel B."/>
            <person name="Anthouard V."/>
            <person name="Porcel B.M."/>
            <person name="Kachouri-Lafond R."/>
            <person name="Nishino A."/>
            <person name="Ugolini M."/>
            <person name="Chourrout P."/>
            <person name="Nishida H."/>
            <person name="Aasland R."/>
            <person name="Huzurbazar S."/>
            <person name="Westhof E."/>
            <person name="Delsuc F."/>
            <person name="Lehrach H."/>
            <person name="Reinhardt R."/>
            <person name="Weissenbach J."/>
            <person name="Roy S.W."/>
            <person name="Artiguenave F."/>
            <person name="Postlethwait J.H."/>
            <person name="Manak J.R."/>
            <person name="Thompson E.M."/>
            <person name="Jaillon O."/>
            <person name="Du Pasquier L."/>
            <person name="Boudinot P."/>
            <person name="Liberles D.A."/>
            <person name="Volff J.N."/>
            <person name="Philippe H."/>
            <person name="Lenhard B."/>
            <person name="Roest Crollius H."/>
            <person name="Wincker P."/>
            <person name="Chourrout D."/>
        </authorList>
    </citation>
    <scope>NUCLEOTIDE SEQUENCE [LARGE SCALE GENOMIC DNA]</scope>
</reference>
<keyword evidence="2" id="KW-0472">Membrane</keyword>
<evidence type="ECO:0000256" key="1">
    <source>
        <dbReference type="SAM" id="MobiDB-lite"/>
    </source>
</evidence>
<sequence length="148" mass="17626">MASKQQEKNSQKNEQSTRQRKGKKSKKEVPKMEEEKVKKTQTEKKNEDNEDDIMLEELCAKMVKNGKLKYTKDRKGNLVLIQQNDGLTMQDYKVFGFVALLTIYVLFFYDNTHKITVNYYYECFRAYIKRFSDRILHQIDLFVSGPEF</sequence>
<name>E4YS74_OIKDI</name>
<keyword evidence="2" id="KW-0812">Transmembrane</keyword>